<dbReference type="Pfam" id="PF04390">
    <property type="entry name" value="LptE"/>
    <property type="match status" value="1"/>
</dbReference>
<evidence type="ECO:0000313" key="3">
    <source>
        <dbReference type="Proteomes" id="UP000662074"/>
    </source>
</evidence>
<reference evidence="2" key="1">
    <citation type="journal article" date="2014" name="Int. J. Syst. Evol. Microbiol.">
        <title>Complete genome sequence of Corynebacterium casei LMG S-19264T (=DSM 44701T), isolated from a smear-ripened cheese.</title>
        <authorList>
            <consortium name="US DOE Joint Genome Institute (JGI-PGF)"/>
            <person name="Walter F."/>
            <person name="Albersmeier A."/>
            <person name="Kalinowski J."/>
            <person name="Ruckert C."/>
        </authorList>
    </citation>
    <scope>NUCLEOTIDE SEQUENCE</scope>
    <source>
        <strain evidence="2">CCM 8711</strain>
    </source>
</reference>
<gene>
    <name evidence="2" type="ORF">GCM10011425_29990</name>
</gene>
<dbReference type="GO" id="GO:0043165">
    <property type="term" value="P:Gram-negative-bacterium-type cell outer membrane assembly"/>
    <property type="evidence" value="ECO:0007669"/>
    <property type="project" value="InterPro"/>
</dbReference>
<dbReference type="EMBL" id="BMDO01000009">
    <property type="protein sequence ID" value="GGI51787.1"/>
    <property type="molecule type" value="Genomic_DNA"/>
</dbReference>
<reference evidence="2" key="2">
    <citation type="submission" date="2020-09" db="EMBL/GenBank/DDBJ databases">
        <authorList>
            <person name="Sun Q."/>
            <person name="Sedlacek I."/>
        </authorList>
    </citation>
    <scope>NUCLEOTIDE SEQUENCE</scope>
    <source>
        <strain evidence="2">CCM 8711</strain>
    </source>
</reference>
<dbReference type="AlphaFoldDB" id="A0A917N476"/>
<protein>
    <recommendedName>
        <fullName evidence="4">LptE family protein</fullName>
    </recommendedName>
</protein>
<dbReference type="GO" id="GO:0019867">
    <property type="term" value="C:outer membrane"/>
    <property type="evidence" value="ECO:0007669"/>
    <property type="project" value="InterPro"/>
</dbReference>
<comment type="caution">
    <text evidence="2">The sequence shown here is derived from an EMBL/GenBank/DDBJ whole genome shotgun (WGS) entry which is preliminary data.</text>
</comment>
<proteinExistence type="predicted"/>
<evidence type="ECO:0008006" key="4">
    <source>
        <dbReference type="Google" id="ProtNLM"/>
    </source>
</evidence>
<keyword evidence="3" id="KW-1185">Reference proteome</keyword>
<evidence type="ECO:0000313" key="2">
    <source>
        <dbReference type="EMBL" id="GGI51787.1"/>
    </source>
</evidence>
<dbReference type="Gene3D" id="3.30.160.150">
    <property type="entry name" value="Lipoprotein like domain"/>
    <property type="match status" value="1"/>
</dbReference>
<keyword evidence="1" id="KW-0732">Signal</keyword>
<dbReference type="InterPro" id="IPR007485">
    <property type="entry name" value="LPS_assembly_LptE"/>
</dbReference>
<feature type="chain" id="PRO_5037621960" description="LptE family protein" evidence="1">
    <location>
        <begin position="24"/>
        <end position="172"/>
    </location>
</feature>
<dbReference type="Proteomes" id="UP000662074">
    <property type="component" value="Unassembled WGS sequence"/>
</dbReference>
<organism evidence="2 3">
    <name type="scientific">Mucilaginibacter galii</name>
    <dbReference type="NCBI Taxonomy" id="2005073"/>
    <lineage>
        <taxon>Bacteria</taxon>
        <taxon>Pseudomonadati</taxon>
        <taxon>Bacteroidota</taxon>
        <taxon>Sphingobacteriia</taxon>
        <taxon>Sphingobacteriales</taxon>
        <taxon>Sphingobacteriaceae</taxon>
        <taxon>Mucilaginibacter</taxon>
    </lineage>
</organism>
<name>A0A917N476_9SPHI</name>
<accession>A0A917N476</accession>
<feature type="signal peptide" evidence="1">
    <location>
        <begin position="1"/>
        <end position="23"/>
    </location>
</feature>
<sequence>MLKKLLSFIIVVCAMVYSSCSIRLDAASIPPGMKTINVEFFENTAPLVVSNLSQTFTEALKERIRSQSPLSIVRGEADAVIQGSITGFSYAPVSVQATNNNTAPLATATRLTITVSVKYTNNKDKKVSPDFEQSFSRYTDFTGDVNSQEQNLIRIINQQLTEDIFNKAFANW</sequence>
<evidence type="ECO:0000256" key="1">
    <source>
        <dbReference type="SAM" id="SignalP"/>
    </source>
</evidence>
<dbReference type="RefSeq" id="WP_188417901.1">
    <property type="nucleotide sequence ID" value="NZ_BMDO01000009.1"/>
</dbReference>